<sequence length="160" mass="17974">MTHHSHIRDFITFLKSVSGDIANVTAPPYFLAPVSVVEVGSCWTEKPSIFLSATLESDPEARALKVLQWILCSLRSQFYIGEGDKAGLKKPLNAFLGEIYEGQWTDKNFNAKLIAEQVSHHPPITACYMWDDEHQIRGEGYTRVDMSFSGNLNIKQTGQQ</sequence>
<organism evidence="3 4">
    <name type="scientific">Rhynchosporium graminicola</name>
    <dbReference type="NCBI Taxonomy" id="2792576"/>
    <lineage>
        <taxon>Eukaryota</taxon>
        <taxon>Fungi</taxon>
        <taxon>Dikarya</taxon>
        <taxon>Ascomycota</taxon>
        <taxon>Pezizomycotina</taxon>
        <taxon>Leotiomycetes</taxon>
        <taxon>Helotiales</taxon>
        <taxon>Ploettnerulaceae</taxon>
        <taxon>Rhynchosporium</taxon>
    </lineage>
</organism>
<evidence type="ECO:0000313" key="4">
    <source>
        <dbReference type="Proteomes" id="UP000178129"/>
    </source>
</evidence>
<dbReference type="Gene3D" id="2.40.160.120">
    <property type="match status" value="1"/>
</dbReference>
<dbReference type="InterPro" id="IPR000648">
    <property type="entry name" value="Oxysterol-bd"/>
</dbReference>
<dbReference type="InterPro" id="IPR018494">
    <property type="entry name" value="Oxysterol-bd_CS"/>
</dbReference>
<gene>
    <name evidence="3" type="ORF">RCO7_10912</name>
</gene>
<dbReference type="Pfam" id="PF01237">
    <property type="entry name" value="Oxysterol_BP"/>
    <property type="match status" value="1"/>
</dbReference>
<reference evidence="4" key="1">
    <citation type="submission" date="2016-03" db="EMBL/GenBank/DDBJ databases">
        <authorList>
            <person name="Ploux O."/>
        </authorList>
    </citation>
    <scope>NUCLEOTIDE SEQUENCE [LARGE SCALE GENOMIC DNA]</scope>
    <source>
        <strain evidence="4">UK7</strain>
    </source>
</reference>
<dbReference type="EMBL" id="FJUW01000075">
    <property type="protein sequence ID" value="CZT12718.1"/>
    <property type="molecule type" value="Genomic_DNA"/>
</dbReference>
<dbReference type="STRING" id="914237.A0A1E1LQF7"/>
<evidence type="ECO:0000313" key="3">
    <source>
        <dbReference type="EMBL" id="CZT12718.1"/>
    </source>
</evidence>
<comment type="similarity">
    <text evidence="1 2">Belongs to the OSBP family.</text>
</comment>
<keyword evidence="4" id="KW-1185">Reference proteome</keyword>
<name>A0A1E1LQF7_9HELO</name>
<dbReference type="Gene3D" id="1.10.287.2720">
    <property type="match status" value="1"/>
</dbReference>
<dbReference type="PANTHER" id="PTHR10972:SF92">
    <property type="entry name" value="OXYSTEROL BINDING PROTEIN"/>
    <property type="match status" value="1"/>
</dbReference>
<dbReference type="GO" id="GO:0005829">
    <property type="term" value="C:cytosol"/>
    <property type="evidence" value="ECO:0007669"/>
    <property type="project" value="TreeGrafter"/>
</dbReference>
<accession>A0A1E1LQF7</accession>
<dbReference type="GO" id="GO:0016020">
    <property type="term" value="C:membrane"/>
    <property type="evidence" value="ECO:0007669"/>
    <property type="project" value="TreeGrafter"/>
</dbReference>
<dbReference type="Proteomes" id="UP000178129">
    <property type="component" value="Unassembled WGS sequence"/>
</dbReference>
<dbReference type="GO" id="GO:0008142">
    <property type="term" value="F:oxysterol binding"/>
    <property type="evidence" value="ECO:0007669"/>
    <property type="project" value="TreeGrafter"/>
</dbReference>
<evidence type="ECO:0000256" key="1">
    <source>
        <dbReference type="ARBA" id="ARBA00008842"/>
    </source>
</evidence>
<protein>
    <recommendedName>
        <fullName evidence="5">Oxysterol-binding protein</fullName>
    </recommendedName>
</protein>
<dbReference type="InterPro" id="IPR037239">
    <property type="entry name" value="OSBP_sf"/>
</dbReference>
<dbReference type="PANTHER" id="PTHR10972">
    <property type="entry name" value="OXYSTEROL-BINDING PROTEIN-RELATED"/>
    <property type="match status" value="1"/>
</dbReference>
<dbReference type="SUPFAM" id="SSF144000">
    <property type="entry name" value="Oxysterol-binding protein-like"/>
    <property type="match status" value="1"/>
</dbReference>
<comment type="caution">
    <text evidence="3">The sequence shown here is derived from an EMBL/GenBank/DDBJ whole genome shotgun (WGS) entry which is preliminary data.</text>
</comment>
<dbReference type="InParanoid" id="A0A1E1LQF7"/>
<dbReference type="PROSITE" id="PS01013">
    <property type="entry name" value="OSBP"/>
    <property type="match status" value="1"/>
</dbReference>
<evidence type="ECO:0008006" key="5">
    <source>
        <dbReference type="Google" id="ProtNLM"/>
    </source>
</evidence>
<dbReference type="AlphaFoldDB" id="A0A1E1LQF7"/>
<proteinExistence type="inferred from homology"/>
<evidence type="ECO:0000256" key="2">
    <source>
        <dbReference type="RuleBase" id="RU003844"/>
    </source>
</evidence>